<accession>I0L4I8</accession>
<name>I0L4I8_9ACTN</name>
<evidence type="ECO:0000313" key="2">
    <source>
        <dbReference type="Proteomes" id="UP000003448"/>
    </source>
</evidence>
<keyword evidence="2" id="KW-1185">Reference proteome</keyword>
<dbReference type="AlphaFoldDB" id="I0L4I8"/>
<proteinExistence type="predicted"/>
<sequence>MADEVGLVEVAAGDGGADGVDGGGVLLWCPALGPRTEPPGCRRAGGGASGGAVVVDDDGEVGQGGGGFGRGGGGAGEVCSGGGGEVEGGAAGSGGVVVAGGGAGEVAQVQAVGGEELFGECGGVAAVGAVPVQAGAFGECVATGCGCRRHIDQHLWERFHAVWSDLPHPFSGFPVRQAATCSMLDTFAWYCASLVM</sequence>
<protein>
    <submittedName>
        <fullName evidence="1">Uncharacterized protein</fullName>
    </submittedName>
</protein>
<dbReference type="EMBL" id="CAIE01000027">
    <property type="protein sequence ID" value="CCH18735.1"/>
    <property type="molecule type" value="Genomic_DNA"/>
</dbReference>
<gene>
    <name evidence="1" type="ORF">MILUP08_43646</name>
</gene>
<evidence type="ECO:0000313" key="1">
    <source>
        <dbReference type="EMBL" id="CCH18735.1"/>
    </source>
</evidence>
<dbReference type="Proteomes" id="UP000003448">
    <property type="component" value="Unassembled WGS sequence"/>
</dbReference>
<reference evidence="2" key="1">
    <citation type="journal article" date="2012" name="J. Bacteriol.">
        <title>Genome Sequence of Micromonospora lupini Lupac 08, Isolated from Root Nodules of Lupinus angustifolius.</title>
        <authorList>
            <person name="Alonso-Vega P."/>
            <person name="Normand P."/>
            <person name="Bacigalupe R."/>
            <person name="Pujic P."/>
            <person name="Lajus A."/>
            <person name="Vallenet D."/>
            <person name="Carro L."/>
            <person name="Coll P."/>
            <person name="Trujillo M.E."/>
        </authorList>
    </citation>
    <scope>NUCLEOTIDE SEQUENCE [LARGE SCALE GENOMIC DNA]</scope>
    <source>
        <strain evidence="2">Lupac 08</strain>
    </source>
</reference>
<comment type="caution">
    <text evidence="1">The sequence shown here is derived from an EMBL/GenBank/DDBJ whole genome shotgun (WGS) entry which is preliminary data.</text>
</comment>
<organism evidence="1 2">
    <name type="scientific">Micromonospora lupini str. Lupac 08</name>
    <dbReference type="NCBI Taxonomy" id="1150864"/>
    <lineage>
        <taxon>Bacteria</taxon>
        <taxon>Bacillati</taxon>
        <taxon>Actinomycetota</taxon>
        <taxon>Actinomycetes</taxon>
        <taxon>Micromonosporales</taxon>
        <taxon>Micromonosporaceae</taxon>
        <taxon>Micromonospora</taxon>
    </lineage>
</organism>